<reference evidence="2" key="2">
    <citation type="journal article" date="2021" name="PeerJ">
        <title>Extensive microbial diversity within the chicken gut microbiome revealed by metagenomics and culture.</title>
        <authorList>
            <person name="Gilroy R."/>
            <person name="Ravi A."/>
            <person name="Getino M."/>
            <person name="Pursley I."/>
            <person name="Horton D.L."/>
            <person name="Alikhan N.F."/>
            <person name="Baker D."/>
            <person name="Gharbi K."/>
            <person name="Hall N."/>
            <person name="Watson M."/>
            <person name="Adriaenssens E.M."/>
            <person name="Foster-Nyarko E."/>
            <person name="Jarju S."/>
            <person name="Secka A."/>
            <person name="Antonio M."/>
            <person name="Oren A."/>
            <person name="Chaudhuri R.R."/>
            <person name="La Ragione R."/>
            <person name="Hildebrand F."/>
            <person name="Pallen M.J."/>
        </authorList>
    </citation>
    <scope>NUCLEOTIDE SEQUENCE</scope>
    <source>
        <strain evidence="2">13361</strain>
    </source>
</reference>
<dbReference type="EMBL" id="DVFK01000009">
    <property type="protein sequence ID" value="HIQ66981.1"/>
    <property type="molecule type" value="Genomic_DNA"/>
</dbReference>
<name>A0A9D1CKR8_9FIRM</name>
<accession>A0A9D1CKR8</accession>
<sequence>MKRKLGDRKDGVKLKNIHAMHFVMPLMYPNRCDNEAFIAERIDLEAVNAYLEKKNAANPAYKYNLFQVMVTAVLKTITLRPKMNRFIANKTMYQRNEVSAAFTVKKIFSDNGAEALAQIRTTGSETIDDIHDKIFRQVSLCRSDKVDAGTESLNAVAKIPGFLARMVGAGARFLDRHGWMPQSVIAGDPYYCSAVLTNLGSIQLRAGYHHLTNWGTCSVFCAIGEAKKMPFYQEDGSVIVKDAVDIGLTIDERLADGYYYSRTVKLLKKLLENPELLDRPLNEEVEI</sequence>
<evidence type="ECO:0000259" key="1">
    <source>
        <dbReference type="Pfam" id="PF00198"/>
    </source>
</evidence>
<dbReference type="AlphaFoldDB" id="A0A9D1CKR8"/>
<organism evidence="2 3">
    <name type="scientific">Candidatus Faecousia excrementigallinarum</name>
    <dbReference type="NCBI Taxonomy" id="2840806"/>
    <lineage>
        <taxon>Bacteria</taxon>
        <taxon>Bacillati</taxon>
        <taxon>Bacillota</taxon>
        <taxon>Clostridia</taxon>
        <taxon>Eubacteriales</taxon>
        <taxon>Oscillospiraceae</taxon>
        <taxon>Faecousia</taxon>
    </lineage>
</organism>
<reference evidence="2" key="1">
    <citation type="submission" date="2020-10" db="EMBL/GenBank/DDBJ databases">
        <authorList>
            <person name="Gilroy R."/>
        </authorList>
    </citation>
    <scope>NUCLEOTIDE SEQUENCE</scope>
    <source>
        <strain evidence="2">13361</strain>
    </source>
</reference>
<proteinExistence type="predicted"/>
<comment type="caution">
    <text evidence="2">The sequence shown here is derived from an EMBL/GenBank/DDBJ whole genome shotgun (WGS) entry which is preliminary data.</text>
</comment>
<dbReference type="SUPFAM" id="SSF52777">
    <property type="entry name" value="CoA-dependent acyltransferases"/>
    <property type="match status" value="1"/>
</dbReference>
<dbReference type="Pfam" id="PF00198">
    <property type="entry name" value="2-oxoacid_dh"/>
    <property type="match status" value="1"/>
</dbReference>
<dbReference type="InterPro" id="IPR023213">
    <property type="entry name" value="CAT-like_dom_sf"/>
</dbReference>
<evidence type="ECO:0000313" key="2">
    <source>
        <dbReference type="EMBL" id="HIQ66981.1"/>
    </source>
</evidence>
<protein>
    <submittedName>
        <fullName evidence="2">2-oxo acid dehydrogenase subunit E2</fullName>
    </submittedName>
</protein>
<feature type="domain" description="2-oxoacid dehydrogenase acyltransferase catalytic" evidence="1">
    <location>
        <begin position="196"/>
        <end position="277"/>
    </location>
</feature>
<dbReference type="Proteomes" id="UP000886796">
    <property type="component" value="Unassembled WGS sequence"/>
</dbReference>
<gene>
    <name evidence="2" type="ORF">IAB74_00520</name>
</gene>
<dbReference type="InterPro" id="IPR001078">
    <property type="entry name" value="2-oxoacid_DH_actylTfrase"/>
</dbReference>
<dbReference type="GO" id="GO:0016746">
    <property type="term" value="F:acyltransferase activity"/>
    <property type="evidence" value="ECO:0007669"/>
    <property type="project" value="InterPro"/>
</dbReference>
<dbReference type="Gene3D" id="3.30.559.10">
    <property type="entry name" value="Chloramphenicol acetyltransferase-like domain"/>
    <property type="match status" value="1"/>
</dbReference>
<evidence type="ECO:0000313" key="3">
    <source>
        <dbReference type="Proteomes" id="UP000886796"/>
    </source>
</evidence>